<gene>
    <name evidence="3" type="ORF">SAMN04489812_2777</name>
</gene>
<evidence type="ECO:0008006" key="5">
    <source>
        <dbReference type="Google" id="ProtNLM"/>
    </source>
</evidence>
<dbReference type="AlphaFoldDB" id="A0A1H1UGA0"/>
<keyword evidence="2" id="KW-0732">Signal</keyword>
<feature type="compositionally biased region" description="Low complexity" evidence="1">
    <location>
        <begin position="34"/>
        <end position="69"/>
    </location>
</feature>
<keyword evidence="4" id="KW-1185">Reference proteome</keyword>
<name>A0A1H1UGA0_9ACTN</name>
<protein>
    <recommendedName>
        <fullName evidence="5">DUF4019 domain-containing protein</fullName>
    </recommendedName>
</protein>
<dbReference type="PROSITE" id="PS51257">
    <property type="entry name" value="PROKAR_LIPOPROTEIN"/>
    <property type="match status" value="1"/>
</dbReference>
<evidence type="ECO:0000313" key="3">
    <source>
        <dbReference type="EMBL" id="SDS71545.1"/>
    </source>
</evidence>
<evidence type="ECO:0000256" key="1">
    <source>
        <dbReference type="SAM" id="MobiDB-lite"/>
    </source>
</evidence>
<dbReference type="Proteomes" id="UP000199103">
    <property type="component" value="Chromosome I"/>
</dbReference>
<dbReference type="EMBL" id="LT629772">
    <property type="protein sequence ID" value="SDS71545.1"/>
    <property type="molecule type" value="Genomic_DNA"/>
</dbReference>
<organism evidence="3 4">
    <name type="scientific">Microlunatus soli</name>
    <dbReference type="NCBI Taxonomy" id="630515"/>
    <lineage>
        <taxon>Bacteria</taxon>
        <taxon>Bacillati</taxon>
        <taxon>Actinomycetota</taxon>
        <taxon>Actinomycetes</taxon>
        <taxon>Propionibacteriales</taxon>
        <taxon>Propionibacteriaceae</taxon>
        <taxon>Microlunatus</taxon>
    </lineage>
</organism>
<accession>A0A1H1UGA0</accession>
<reference evidence="3 4" key="1">
    <citation type="submission" date="2016-10" db="EMBL/GenBank/DDBJ databases">
        <authorList>
            <person name="de Groot N.N."/>
        </authorList>
    </citation>
    <scope>NUCLEOTIDE SEQUENCE [LARGE SCALE GENOMIC DNA]</scope>
    <source>
        <strain evidence="3 4">DSM 21800</strain>
    </source>
</reference>
<sequence>MMTASRLLVILVLLTLAAGCARGQSADDRSGERPSPIAAPSPAASAASAEGARPFPGGHPSRGSSGSGPAVADPRSTEPDAARGLTASQRRVDRRDADQVATAFVVRLEAWDTALDRRPNDAVRRAVAFADPVLRSRLLAAEPRSGPGARWNQLAEHRGWTSVRTRLGGLGPPPTTDRSAVRAVSVTPVDHGAGDWIAFPDTGSTYIVTLRRQSQDAGWTVVGYTIQ</sequence>
<proteinExistence type="predicted"/>
<feature type="signal peptide" evidence="2">
    <location>
        <begin position="1"/>
        <end position="26"/>
    </location>
</feature>
<feature type="region of interest" description="Disordered" evidence="1">
    <location>
        <begin position="23"/>
        <end position="96"/>
    </location>
</feature>
<evidence type="ECO:0000313" key="4">
    <source>
        <dbReference type="Proteomes" id="UP000199103"/>
    </source>
</evidence>
<dbReference type="RefSeq" id="WP_091525672.1">
    <property type="nucleotide sequence ID" value="NZ_LT629772.1"/>
</dbReference>
<evidence type="ECO:0000256" key="2">
    <source>
        <dbReference type="SAM" id="SignalP"/>
    </source>
</evidence>
<feature type="chain" id="PRO_5039025113" description="DUF4019 domain-containing protein" evidence="2">
    <location>
        <begin position="27"/>
        <end position="227"/>
    </location>
</feature>
<dbReference type="OrthoDB" id="3386529at2"/>
<dbReference type="STRING" id="630515.SAMN04489812_2777"/>